<dbReference type="RefSeq" id="WP_388311095.1">
    <property type="nucleotide sequence ID" value="NZ_JBIBDZ010000014.1"/>
</dbReference>
<organism evidence="1 2">
    <name type="scientific">Streptomyces flavochromogenes</name>
    <dbReference type="NCBI Taxonomy" id="68199"/>
    <lineage>
        <taxon>Bacteria</taxon>
        <taxon>Bacillati</taxon>
        <taxon>Actinomycetota</taxon>
        <taxon>Actinomycetes</taxon>
        <taxon>Kitasatosporales</taxon>
        <taxon>Streptomycetaceae</taxon>
        <taxon>Streptomyces</taxon>
    </lineage>
</organism>
<dbReference type="Proteomes" id="UP001602370">
    <property type="component" value="Unassembled WGS sequence"/>
</dbReference>
<keyword evidence="2" id="KW-1185">Reference proteome</keyword>
<proteinExistence type="predicted"/>
<protein>
    <submittedName>
        <fullName evidence="1">SUKH-3 domain-containing protein</fullName>
    </submittedName>
</protein>
<dbReference type="EMBL" id="JBIBDZ010000014">
    <property type="protein sequence ID" value="MFF5923528.1"/>
    <property type="molecule type" value="Genomic_DNA"/>
</dbReference>
<gene>
    <name evidence="1" type="ORF">ACFY8C_35205</name>
</gene>
<sequence length="64" mass="6906">MPRLRAPADVDAWFAAYGWSSGRHAARQASAFVAEVVEESRNRGFPMEPLAAATEFLTEHAGSG</sequence>
<accession>A0ABW6Y1A7</accession>
<name>A0ABW6Y1A7_9ACTN</name>
<evidence type="ECO:0000313" key="2">
    <source>
        <dbReference type="Proteomes" id="UP001602370"/>
    </source>
</evidence>
<comment type="caution">
    <text evidence="1">The sequence shown here is derived from an EMBL/GenBank/DDBJ whole genome shotgun (WGS) entry which is preliminary data.</text>
</comment>
<reference evidence="1 2" key="1">
    <citation type="submission" date="2024-10" db="EMBL/GenBank/DDBJ databases">
        <title>The Natural Products Discovery Center: Release of the First 8490 Sequenced Strains for Exploring Actinobacteria Biosynthetic Diversity.</title>
        <authorList>
            <person name="Kalkreuter E."/>
            <person name="Kautsar S.A."/>
            <person name="Yang D."/>
            <person name="Bader C.D."/>
            <person name="Teijaro C.N."/>
            <person name="Fluegel L."/>
            <person name="Davis C.M."/>
            <person name="Simpson J.R."/>
            <person name="Lauterbach L."/>
            <person name="Steele A.D."/>
            <person name="Gui C."/>
            <person name="Meng S."/>
            <person name="Li G."/>
            <person name="Viehrig K."/>
            <person name="Ye F."/>
            <person name="Su P."/>
            <person name="Kiefer A.F."/>
            <person name="Nichols A."/>
            <person name="Cepeda A.J."/>
            <person name="Yan W."/>
            <person name="Fan B."/>
            <person name="Jiang Y."/>
            <person name="Adhikari A."/>
            <person name="Zheng C.-J."/>
            <person name="Schuster L."/>
            <person name="Cowan T.M."/>
            <person name="Smanski M.J."/>
            <person name="Chevrette M.G."/>
            <person name="De Carvalho L.P.S."/>
            <person name="Shen B."/>
        </authorList>
    </citation>
    <scope>NUCLEOTIDE SEQUENCE [LARGE SCALE GENOMIC DNA]</scope>
    <source>
        <strain evidence="1 2">NPDC012605</strain>
    </source>
</reference>
<dbReference type="InterPro" id="IPR025850">
    <property type="entry name" value="SUKH-3"/>
</dbReference>
<dbReference type="Pfam" id="PF14433">
    <property type="entry name" value="SUKH-3"/>
    <property type="match status" value="1"/>
</dbReference>
<evidence type="ECO:0000313" key="1">
    <source>
        <dbReference type="EMBL" id="MFF5923528.1"/>
    </source>
</evidence>